<dbReference type="RefSeq" id="WP_306829943.1">
    <property type="nucleotide sequence ID" value="NZ_JAUSRA010000001.1"/>
</dbReference>
<protein>
    <submittedName>
        <fullName evidence="1">Uncharacterized protein</fullName>
    </submittedName>
</protein>
<accession>A0ABT9MTX1</accession>
<evidence type="ECO:0000313" key="1">
    <source>
        <dbReference type="EMBL" id="MDP9794716.1"/>
    </source>
</evidence>
<reference evidence="1 2" key="1">
    <citation type="submission" date="2023-07" db="EMBL/GenBank/DDBJ databases">
        <title>Sequencing the genomes of 1000 actinobacteria strains.</title>
        <authorList>
            <person name="Klenk H.-P."/>
        </authorList>
    </citation>
    <scope>NUCLEOTIDE SEQUENCE [LARGE SCALE GENOMIC DNA]</scope>
    <source>
        <strain evidence="1 2">DSM 44710</strain>
    </source>
</reference>
<keyword evidence="2" id="KW-1185">Reference proteome</keyword>
<gene>
    <name evidence="1" type="ORF">J2S43_003228</name>
</gene>
<organism evidence="1 2">
    <name type="scientific">Catenuloplanes nepalensis</name>
    <dbReference type="NCBI Taxonomy" id="587533"/>
    <lineage>
        <taxon>Bacteria</taxon>
        <taxon>Bacillati</taxon>
        <taxon>Actinomycetota</taxon>
        <taxon>Actinomycetes</taxon>
        <taxon>Micromonosporales</taxon>
        <taxon>Micromonosporaceae</taxon>
        <taxon>Catenuloplanes</taxon>
    </lineage>
</organism>
<sequence>MGETLTQRIGELGFTDGRVFHLIGWRHGHGYALLRGMPGPHEYDEDPEAVPRVIDFLFAGARRISCWRDFSYFEIRRPTAEEQAELLRRIGPLQVDDTIYLLQSDTVETHVVADRVYWAEFDIDARAESPLVSEDKDYRAAHPPVGGVVHYAD</sequence>
<evidence type="ECO:0000313" key="2">
    <source>
        <dbReference type="Proteomes" id="UP001240984"/>
    </source>
</evidence>
<dbReference type="Proteomes" id="UP001240984">
    <property type="component" value="Unassembled WGS sequence"/>
</dbReference>
<name>A0ABT9MTX1_9ACTN</name>
<proteinExistence type="predicted"/>
<comment type="caution">
    <text evidence="1">The sequence shown here is derived from an EMBL/GenBank/DDBJ whole genome shotgun (WGS) entry which is preliminary data.</text>
</comment>
<dbReference type="EMBL" id="JAUSRA010000001">
    <property type="protein sequence ID" value="MDP9794716.1"/>
    <property type="molecule type" value="Genomic_DNA"/>
</dbReference>